<evidence type="ECO:0000313" key="8">
    <source>
        <dbReference type="EMBL" id="PPC75569.1"/>
    </source>
</evidence>
<comment type="similarity">
    <text evidence="2">Belongs to the EamA transporter family.</text>
</comment>
<accession>A0A2S5KM10</accession>
<protein>
    <submittedName>
        <fullName evidence="8">EamA family transporter</fullName>
    </submittedName>
</protein>
<dbReference type="SUPFAM" id="SSF103481">
    <property type="entry name" value="Multidrug resistance efflux transporter EmrE"/>
    <property type="match status" value="2"/>
</dbReference>
<sequence>MHRLAYFAYALLGLIWGTNFIFTKWAGEVISPAQIVMLRVLFGFVPILAYALYRRELHWAHLRHSHHFLVMALLATVLYYLAFAKGTVLLLSSVAGMLSGAIPLFSFLTAMLFLRQEPINARTVLGMLCGFAGVVLIARPWSSLGGDINLQGVLYMILGSLSLGASFVYARKYITPLQLSPVALCTYQIGIGSVLVLLTTDTSGIAAFTASPRALWGMVLGLGLIGTGVAYILYYFIVAQLGAVKAAGVTYIPPLVALAIGYFWVGEPLATTDLFAVVLIMGGVYVLQSGKKGSASNRITATSTLAKQS</sequence>
<feature type="domain" description="EamA" evidence="7">
    <location>
        <begin position="151"/>
        <end position="287"/>
    </location>
</feature>
<dbReference type="EMBL" id="PRLP01000084">
    <property type="protein sequence ID" value="PPC75569.1"/>
    <property type="molecule type" value="Genomic_DNA"/>
</dbReference>
<keyword evidence="5 6" id="KW-0472">Membrane</keyword>
<dbReference type="PANTHER" id="PTHR32322:SF2">
    <property type="entry name" value="EAMA DOMAIN-CONTAINING PROTEIN"/>
    <property type="match status" value="1"/>
</dbReference>
<dbReference type="InterPro" id="IPR000620">
    <property type="entry name" value="EamA_dom"/>
</dbReference>
<feature type="transmembrane region" description="Helical" evidence="6">
    <location>
        <begin position="270"/>
        <end position="288"/>
    </location>
</feature>
<dbReference type="InterPro" id="IPR050638">
    <property type="entry name" value="AA-Vitamin_Transporters"/>
</dbReference>
<dbReference type="Proteomes" id="UP000238196">
    <property type="component" value="Unassembled WGS sequence"/>
</dbReference>
<evidence type="ECO:0000313" key="9">
    <source>
        <dbReference type="Proteomes" id="UP000238196"/>
    </source>
</evidence>
<feature type="transmembrane region" description="Helical" evidence="6">
    <location>
        <begin position="7"/>
        <end position="27"/>
    </location>
</feature>
<gene>
    <name evidence="8" type="ORF">C4K68_19925</name>
</gene>
<evidence type="ECO:0000259" key="7">
    <source>
        <dbReference type="Pfam" id="PF00892"/>
    </source>
</evidence>
<dbReference type="GO" id="GO:0016020">
    <property type="term" value="C:membrane"/>
    <property type="evidence" value="ECO:0007669"/>
    <property type="project" value="UniProtKB-SubCell"/>
</dbReference>
<evidence type="ECO:0000256" key="3">
    <source>
        <dbReference type="ARBA" id="ARBA00022692"/>
    </source>
</evidence>
<evidence type="ECO:0000256" key="6">
    <source>
        <dbReference type="SAM" id="Phobius"/>
    </source>
</evidence>
<comment type="caution">
    <text evidence="8">The sequence shown here is derived from an EMBL/GenBank/DDBJ whole genome shotgun (WGS) entry which is preliminary data.</text>
</comment>
<keyword evidence="4 6" id="KW-1133">Transmembrane helix</keyword>
<dbReference type="AlphaFoldDB" id="A0A2S5KM10"/>
<feature type="transmembrane region" description="Helical" evidence="6">
    <location>
        <begin position="214"/>
        <end position="237"/>
    </location>
</feature>
<feature type="transmembrane region" description="Helical" evidence="6">
    <location>
        <begin position="33"/>
        <end position="53"/>
    </location>
</feature>
<dbReference type="Pfam" id="PF00892">
    <property type="entry name" value="EamA"/>
    <property type="match status" value="2"/>
</dbReference>
<evidence type="ECO:0000256" key="4">
    <source>
        <dbReference type="ARBA" id="ARBA00022989"/>
    </source>
</evidence>
<feature type="transmembrane region" description="Helical" evidence="6">
    <location>
        <begin position="182"/>
        <end position="208"/>
    </location>
</feature>
<dbReference type="PANTHER" id="PTHR32322">
    <property type="entry name" value="INNER MEMBRANE TRANSPORTER"/>
    <property type="match status" value="1"/>
</dbReference>
<feature type="transmembrane region" description="Helical" evidence="6">
    <location>
        <begin position="121"/>
        <end position="141"/>
    </location>
</feature>
<feature type="domain" description="EamA" evidence="7">
    <location>
        <begin position="5"/>
        <end position="138"/>
    </location>
</feature>
<evidence type="ECO:0000256" key="5">
    <source>
        <dbReference type="ARBA" id="ARBA00023136"/>
    </source>
</evidence>
<proteinExistence type="inferred from homology"/>
<comment type="subcellular location">
    <subcellularLocation>
        <location evidence="1">Membrane</location>
        <topology evidence="1">Multi-pass membrane protein</topology>
    </subcellularLocation>
</comment>
<feature type="transmembrane region" description="Helical" evidence="6">
    <location>
        <begin position="153"/>
        <end position="170"/>
    </location>
</feature>
<feature type="transmembrane region" description="Helical" evidence="6">
    <location>
        <begin position="244"/>
        <end position="264"/>
    </location>
</feature>
<dbReference type="OrthoDB" id="9810556at2"/>
<reference evidence="8 9" key="1">
    <citation type="submission" date="2018-02" db="EMBL/GenBank/DDBJ databases">
        <title>novel marine gammaproteobacteria from coastal saline agro ecosystem.</title>
        <authorList>
            <person name="Krishnan R."/>
            <person name="Ramesh Kumar N."/>
        </authorList>
    </citation>
    <scope>NUCLEOTIDE SEQUENCE [LARGE SCALE GENOMIC DNA]</scope>
    <source>
        <strain evidence="8 9">228</strain>
    </source>
</reference>
<keyword evidence="3 6" id="KW-0812">Transmembrane</keyword>
<evidence type="ECO:0000256" key="1">
    <source>
        <dbReference type="ARBA" id="ARBA00004141"/>
    </source>
</evidence>
<organism evidence="8 9">
    <name type="scientific">Proteobacteria bacterium 228</name>
    <dbReference type="NCBI Taxonomy" id="2083153"/>
    <lineage>
        <taxon>Bacteria</taxon>
        <taxon>Pseudomonadati</taxon>
        <taxon>Pseudomonadota</taxon>
    </lineage>
</organism>
<feature type="transmembrane region" description="Helical" evidence="6">
    <location>
        <begin position="65"/>
        <end position="83"/>
    </location>
</feature>
<feature type="transmembrane region" description="Helical" evidence="6">
    <location>
        <begin position="89"/>
        <end position="114"/>
    </location>
</feature>
<dbReference type="InterPro" id="IPR037185">
    <property type="entry name" value="EmrE-like"/>
</dbReference>
<evidence type="ECO:0000256" key="2">
    <source>
        <dbReference type="ARBA" id="ARBA00007362"/>
    </source>
</evidence>
<name>A0A2S5KM10_9PROT</name>